<evidence type="ECO:0000313" key="4">
    <source>
        <dbReference type="Proteomes" id="UP000249146"/>
    </source>
</evidence>
<dbReference type="Proteomes" id="UP000248786">
    <property type="component" value="Unassembled WGS sequence"/>
</dbReference>
<dbReference type="EMBL" id="QGLD01000021">
    <property type="protein sequence ID" value="RAL69993.1"/>
    <property type="molecule type" value="Genomic_DNA"/>
</dbReference>
<reference evidence="3 4" key="1">
    <citation type="submission" date="2018-05" db="EMBL/GenBank/DDBJ databases">
        <title>Draft genome sequences of Dehalococcoides mccartyi strains RC and KS.</title>
        <authorList>
            <person name="Higgins S.A."/>
            <person name="Padilla-Crespo E."/>
            <person name="Loeffler F.E."/>
        </authorList>
    </citation>
    <scope>NUCLEOTIDE SEQUENCE [LARGE SCALE GENOMIC DNA]</scope>
    <source>
        <strain evidence="2 3">KS</strain>
        <strain evidence="1 4">RC</strain>
    </source>
</reference>
<name>A0A328ER18_9CHLR</name>
<gene>
    <name evidence="2" type="ORF">C1G86_1640</name>
    <name evidence="1" type="ORF">C1G87_0025</name>
</gene>
<evidence type="ECO:0000313" key="2">
    <source>
        <dbReference type="EMBL" id="RAL69993.1"/>
    </source>
</evidence>
<organism evidence="2 3">
    <name type="scientific">Dehalococcoides mccartyi</name>
    <dbReference type="NCBI Taxonomy" id="61435"/>
    <lineage>
        <taxon>Bacteria</taxon>
        <taxon>Bacillati</taxon>
        <taxon>Chloroflexota</taxon>
        <taxon>Dehalococcoidia</taxon>
        <taxon>Dehalococcoidales</taxon>
        <taxon>Dehalococcoidaceae</taxon>
        <taxon>Dehalococcoides</taxon>
    </lineage>
</organism>
<comment type="caution">
    <text evidence="2">The sequence shown here is derived from an EMBL/GenBank/DDBJ whole genome shotgun (WGS) entry which is preliminary data.</text>
</comment>
<evidence type="ECO:0000313" key="1">
    <source>
        <dbReference type="EMBL" id="RAL69889.1"/>
    </source>
</evidence>
<sequence length="45" mass="5276">MRLVAFNINCNYISCLYAPSIPDNRRIFTDCGYLKVKMDNRIAVY</sequence>
<accession>A0A328ER18</accession>
<dbReference type="AlphaFoldDB" id="A0A328ER18"/>
<proteinExistence type="predicted"/>
<protein>
    <submittedName>
        <fullName evidence="2">Uncharacterized protein</fullName>
    </submittedName>
</protein>
<dbReference type="Proteomes" id="UP000249146">
    <property type="component" value="Unassembled WGS sequence"/>
</dbReference>
<dbReference type="EMBL" id="QGLC01000001">
    <property type="protein sequence ID" value="RAL69889.1"/>
    <property type="molecule type" value="Genomic_DNA"/>
</dbReference>
<evidence type="ECO:0000313" key="3">
    <source>
        <dbReference type="Proteomes" id="UP000248786"/>
    </source>
</evidence>